<evidence type="ECO:0000256" key="4">
    <source>
        <dbReference type="ARBA" id="ARBA00022741"/>
    </source>
</evidence>
<evidence type="ECO:0000256" key="8">
    <source>
        <dbReference type="ARBA" id="ARBA00029346"/>
    </source>
</evidence>
<keyword evidence="4 9" id="KW-0547">Nucleotide-binding</keyword>
<feature type="binding site" evidence="9">
    <location>
        <position position="9"/>
    </location>
    <ligand>
        <name>substrate</name>
    </ligand>
</feature>
<dbReference type="GO" id="GO:0005524">
    <property type="term" value="F:ATP binding"/>
    <property type="evidence" value="ECO:0007669"/>
    <property type="project" value="UniProtKB-KW"/>
</dbReference>
<dbReference type="Gene3D" id="3.40.50.620">
    <property type="entry name" value="HUPs"/>
    <property type="match status" value="1"/>
</dbReference>
<protein>
    <recommendedName>
        <fullName evidence="9">Phosphopantetheine adenylyltransferase</fullName>
        <ecNumber evidence="9">2.7.7.3</ecNumber>
    </recommendedName>
    <alternativeName>
        <fullName evidence="9">Dephospho-CoA pyrophosphorylase</fullName>
    </alternativeName>
    <alternativeName>
        <fullName evidence="9">Pantetheine-phosphate adenylyltransferase</fullName>
        <shortName evidence="9">PPAT</shortName>
    </alternativeName>
</protein>
<feature type="binding site" evidence="9">
    <location>
        <position position="98"/>
    </location>
    <ligand>
        <name>ATP</name>
        <dbReference type="ChEBI" id="CHEBI:30616"/>
    </ligand>
</feature>
<keyword evidence="3 9" id="KW-0548">Nucleotidyltransferase</keyword>
<evidence type="ECO:0000259" key="10">
    <source>
        <dbReference type="Pfam" id="PF01467"/>
    </source>
</evidence>
<comment type="cofactor">
    <cofactor evidence="9">
        <name>Mg(2+)</name>
        <dbReference type="ChEBI" id="CHEBI:18420"/>
    </cofactor>
</comment>
<dbReference type="OrthoDB" id="9806661at2"/>
<dbReference type="Pfam" id="PF01467">
    <property type="entry name" value="CTP_transf_like"/>
    <property type="match status" value="1"/>
</dbReference>
<dbReference type="EC" id="2.7.7.3" evidence="9"/>
<keyword evidence="7 9" id="KW-0173">Coenzyme A biosynthesis</keyword>
<dbReference type="Proteomes" id="UP000237350">
    <property type="component" value="Unassembled WGS sequence"/>
</dbReference>
<evidence type="ECO:0000256" key="1">
    <source>
        <dbReference type="ARBA" id="ARBA00022490"/>
    </source>
</evidence>
<comment type="subcellular location">
    <subcellularLocation>
        <location evidence="9">Cytoplasm</location>
    </subcellularLocation>
</comment>
<proteinExistence type="inferred from homology"/>
<keyword evidence="12" id="KW-1185">Reference proteome</keyword>
<evidence type="ECO:0000256" key="6">
    <source>
        <dbReference type="ARBA" id="ARBA00022842"/>
    </source>
</evidence>
<evidence type="ECO:0000313" key="12">
    <source>
        <dbReference type="Proteomes" id="UP000237350"/>
    </source>
</evidence>
<gene>
    <name evidence="9" type="primary">coaD</name>
    <name evidence="11" type="ORF">AU468_06095</name>
</gene>
<comment type="pathway">
    <text evidence="9">Cofactor biosynthesis; coenzyme A biosynthesis; CoA from (R)-pantothenate: step 4/5.</text>
</comment>
<dbReference type="PRINTS" id="PR01020">
    <property type="entry name" value="LPSBIOSNTHSS"/>
</dbReference>
<name>A0A2S4JTL3_9SPIO</name>
<evidence type="ECO:0000256" key="3">
    <source>
        <dbReference type="ARBA" id="ARBA00022695"/>
    </source>
</evidence>
<dbReference type="PANTHER" id="PTHR21342:SF1">
    <property type="entry name" value="PHOSPHOPANTETHEINE ADENYLYLTRANSFERASE"/>
    <property type="match status" value="1"/>
</dbReference>
<dbReference type="UniPathway" id="UPA00241">
    <property type="reaction ID" value="UER00355"/>
</dbReference>
<feature type="binding site" evidence="9">
    <location>
        <position position="17"/>
    </location>
    <ligand>
        <name>ATP</name>
        <dbReference type="ChEBI" id="CHEBI:30616"/>
    </ligand>
</feature>
<dbReference type="SUPFAM" id="SSF52374">
    <property type="entry name" value="Nucleotidylyl transferase"/>
    <property type="match status" value="1"/>
</dbReference>
<feature type="binding site" evidence="9">
    <location>
        <begin position="9"/>
        <end position="10"/>
    </location>
    <ligand>
        <name>ATP</name>
        <dbReference type="ChEBI" id="CHEBI:30616"/>
    </ligand>
</feature>
<feature type="binding site" evidence="9">
    <location>
        <begin position="123"/>
        <end position="129"/>
    </location>
    <ligand>
        <name>ATP</name>
        <dbReference type="ChEBI" id="CHEBI:30616"/>
    </ligand>
</feature>
<comment type="caution">
    <text evidence="11">The sequence shown here is derived from an EMBL/GenBank/DDBJ whole genome shotgun (WGS) entry which is preliminary data.</text>
</comment>
<dbReference type="CDD" id="cd02163">
    <property type="entry name" value="PPAT"/>
    <property type="match status" value="1"/>
</dbReference>
<evidence type="ECO:0000256" key="7">
    <source>
        <dbReference type="ARBA" id="ARBA00022993"/>
    </source>
</evidence>
<reference evidence="12" key="1">
    <citation type="submission" date="2015-12" db="EMBL/GenBank/DDBJ databases">
        <authorList>
            <person name="Lodha T.D."/>
            <person name="Chintalapati S."/>
            <person name="Chintalapati V.R."/>
            <person name="Sravanthi T."/>
        </authorList>
    </citation>
    <scope>NUCLEOTIDE SEQUENCE [LARGE SCALE GENOMIC DNA]</scope>
    <source>
        <strain evidence="12">JC133</strain>
    </source>
</reference>
<keyword evidence="5 9" id="KW-0067">ATP-binding</keyword>
<dbReference type="NCBIfam" id="TIGR01510">
    <property type="entry name" value="coaD_prev_kdtB"/>
    <property type="match status" value="1"/>
</dbReference>
<feature type="site" description="Transition state stabilizer" evidence="9">
    <location>
        <position position="17"/>
    </location>
</feature>
<keyword evidence="2 9" id="KW-0808">Transferase</keyword>
<accession>A0A2S4JTL3</accession>
<comment type="subunit">
    <text evidence="9">Homohexamer.</text>
</comment>
<feature type="binding site" evidence="9">
    <location>
        <position position="73"/>
    </location>
    <ligand>
        <name>substrate</name>
    </ligand>
</feature>
<feature type="domain" description="Cytidyltransferase-like" evidence="10">
    <location>
        <begin position="5"/>
        <end position="133"/>
    </location>
</feature>
<dbReference type="GO" id="GO:0005737">
    <property type="term" value="C:cytoplasm"/>
    <property type="evidence" value="ECO:0007669"/>
    <property type="project" value="UniProtKB-SubCell"/>
</dbReference>
<organism evidence="11 12">
    <name type="scientific">Alkalispirochaeta sphaeroplastigenens</name>
    <dbReference type="NCBI Taxonomy" id="1187066"/>
    <lineage>
        <taxon>Bacteria</taxon>
        <taxon>Pseudomonadati</taxon>
        <taxon>Spirochaetota</taxon>
        <taxon>Spirochaetia</taxon>
        <taxon>Spirochaetales</taxon>
        <taxon>Spirochaetaceae</taxon>
        <taxon>Alkalispirochaeta</taxon>
    </lineage>
</organism>
<dbReference type="InterPro" id="IPR004821">
    <property type="entry name" value="Cyt_trans-like"/>
</dbReference>
<dbReference type="GO" id="GO:0004595">
    <property type="term" value="F:pantetheine-phosphate adenylyltransferase activity"/>
    <property type="evidence" value="ECO:0007669"/>
    <property type="project" value="UniProtKB-UniRule"/>
</dbReference>
<evidence type="ECO:0000256" key="9">
    <source>
        <dbReference type="HAMAP-Rule" id="MF_00151"/>
    </source>
</evidence>
<keyword evidence="6 9" id="KW-0460">Magnesium</keyword>
<comment type="similarity">
    <text evidence="9">Belongs to the bacterial CoaD family.</text>
</comment>
<dbReference type="HAMAP" id="MF_00151">
    <property type="entry name" value="PPAT_bact"/>
    <property type="match status" value="1"/>
</dbReference>
<comment type="catalytic activity">
    <reaction evidence="8 9">
        <text>(R)-4'-phosphopantetheine + ATP + H(+) = 3'-dephospho-CoA + diphosphate</text>
        <dbReference type="Rhea" id="RHEA:19801"/>
        <dbReference type="ChEBI" id="CHEBI:15378"/>
        <dbReference type="ChEBI" id="CHEBI:30616"/>
        <dbReference type="ChEBI" id="CHEBI:33019"/>
        <dbReference type="ChEBI" id="CHEBI:57328"/>
        <dbReference type="ChEBI" id="CHEBI:61723"/>
        <dbReference type="EC" id="2.7.7.3"/>
    </reaction>
</comment>
<dbReference type="EMBL" id="LPWH01000056">
    <property type="protein sequence ID" value="POR02823.1"/>
    <property type="molecule type" value="Genomic_DNA"/>
</dbReference>
<evidence type="ECO:0000313" key="11">
    <source>
        <dbReference type="EMBL" id="POR02823.1"/>
    </source>
</evidence>
<dbReference type="NCBIfam" id="TIGR00125">
    <property type="entry name" value="cyt_tran_rel"/>
    <property type="match status" value="1"/>
</dbReference>
<keyword evidence="1 9" id="KW-0963">Cytoplasm</keyword>
<feature type="binding site" evidence="9">
    <location>
        <begin position="88"/>
        <end position="90"/>
    </location>
    <ligand>
        <name>ATP</name>
        <dbReference type="ChEBI" id="CHEBI:30616"/>
    </ligand>
</feature>
<evidence type="ECO:0000256" key="5">
    <source>
        <dbReference type="ARBA" id="ARBA00022840"/>
    </source>
</evidence>
<dbReference type="PANTHER" id="PTHR21342">
    <property type="entry name" value="PHOSPHOPANTETHEINE ADENYLYLTRANSFERASE"/>
    <property type="match status" value="1"/>
</dbReference>
<feature type="binding site" evidence="9">
    <location>
        <position position="87"/>
    </location>
    <ligand>
        <name>substrate</name>
    </ligand>
</feature>
<evidence type="ECO:0000256" key="2">
    <source>
        <dbReference type="ARBA" id="ARBA00022679"/>
    </source>
</evidence>
<comment type="function">
    <text evidence="9">Reversibly transfers an adenylyl group from ATP to 4'-phosphopantetheine, yielding dephospho-CoA (dPCoA) and pyrophosphate.</text>
</comment>
<dbReference type="InterPro" id="IPR001980">
    <property type="entry name" value="PPAT"/>
</dbReference>
<sequence>MLRAILPGSFDPPTNGHLNLIERSQRIYDEVYVVVAHNSQKSYTFDARERLEMMQELTAGWSTVHVHLWERMVVEFAQSVDARIMIRGVRALADFSYEFELSMLNKGLDPEIETIFMPTDAQYFVLRSSSIKELVRLGGDISTMVPPLVQQRLFERIPREF</sequence>
<feature type="binding site" evidence="9">
    <location>
        <position position="41"/>
    </location>
    <ligand>
        <name>substrate</name>
    </ligand>
</feature>
<dbReference type="InterPro" id="IPR014729">
    <property type="entry name" value="Rossmann-like_a/b/a_fold"/>
</dbReference>
<dbReference type="GO" id="GO:0015937">
    <property type="term" value="P:coenzyme A biosynthetic process"/>
    <property type="evidence" value="ECO:0007669"/>
    <property type="project" value="UniProtKB-UniRule"/>
</dbReference>
<dbReference type="AlphaFoldDB" id="A0A2S4JTL3"/>
<dbReference type="RefSeq" id="WP_026245222.1">
    <property type="nucleotide sequence ID" value="NZ_LPWH01000056.1"/>
</dbReference>